<evidence type="ECO:0000313" key="1">
    <source>
        <dbReference type="EMBL" id="GFX90808.1"/>
    </source>
</evidence>
<dbReference type="Proteomes" id="UP000887159">
    <property type="component" value="Unassembled WGS sequence"/>
</dbReference>
<organism evidence="1 2">
    <name type="scientific">Trichonephila clavipes</name>
    <name type="common">Golden silk orbweaver</name>
    <name type="synonym">Nephila clavipes</name>
    <dbReference type="NCBI Taxonomy" id="2585209"/>
    <lineage>
        <taxon>Eukaryota</taxon>
        <taxon>Metazoa</taxon>
        <taxon>Ecdysozoa</taxon>
        <taxon>Arthropoda</taxon>
        <taxon>Chelicerata</taxon>
        <taxon>Arachnida</taxon>
        <taxon>Araneae</taxon>
        <taxon>Araneomorphae</taxon>
        <taxon>Entelegynae</taxon>
        <taxon>Araneoidea</taxon>
        <taxon>Nephilidae</taxon>
        <taxon>Trichonephila</taxon>
    </lineage>
</organism>
<protein>
    <submittedName>
        <fullName evidence="1">HTH_48 domain-containing protein</fullName>
    </submittedName>
</protein>
<keyword evidence="2" id="KW-1185">Reference proteome</keyword>
<comment type="caution">
    <text evidence="1">The sequence shown here is derived from an EMBL/GenBank/DDBJ whole genome shotgun (WGS) entry which is preliminary data.</text>
</comment>
<proteinExistence type="predicted"/>
<dbReference type="AlphaFoldDB" id="A0A8X6UWV1"/>
<gene>
    <name evidence="1" type="primary">B7P43_G10916</name>
    <name evidence="1" type="ORF">TNCV_3166391</name>
</gene>
<evidence type="ECO:0000313" key="2">
    <source>
        <dbReference type="Proteomes" id="UP000887159"/>
    </source>
</evidence>
<sequence length="117" mass="14041">MSKQMVPCWCRQFPECQSVDDEERSGRPSLINVDLVELVRQRVLENRRLTITEQSSQFPQISRSLLHKIVTKHLLFKKFVKTIRKNKDVCHTLLPFKRRQSDTKIDPTIKKMSQFWW</sequence>
<dbReference type="EMBL" id="BMAU01021105">
    <property type="protein sequence ID" value="GFX90808.1"/>
    <property type="molecule type" value="Genomic_DNA"/>
</dbReference>
<name>A0A8X6UWV1_TRICX</name>
<accession>A0A8X6UWV1</accession>
<reference evidence="1" key="1">
    <citation type="submission" date="2020-08" db="EMBL/GenBank/DDBJ databases">
        <title>Multicomponent nature underlies the extraordinary mechanical properties of spider dragline silk.</title>
        <authorList>
            <person name="Kono N."/>
            <person name="Nakamura H."/>
            <person name="Mori M."/>
            <person name="Yoshida Y."/>
            <person name="Ohtoshi R."/>
            <person name="Malay A.D."/>
            <person name="Moran D.A.P."/>
            <person name="Tomita M."/>
            <person name="Numata K."/>
            <person name="Arakawa K."/>
        </authorList>
    </citation>
    <scope>NUCLEOTIDE SEQUENCE</scope>
</reference>